<dbReference type="AlphaFoldDB" id="A0AAV3TAQ9"/>
<keyword evidence="2" id="KW-1003">Cell membrane</keyword>
<dbReference type="Proteomes" id="UP001500420">
    <property type="component" value="Unassembled WGS sequence"/>
</dbReference>
<dbReference type="InterPro" id="IPR051447">
    <property type="entry name" value="Lipoprotein-release_system"/>
</dbReference>
<keyword evidence="5 6" id="KW-0472">Membrane</keyword>
<gene>
    <name evidence="8" type="ORF">GCM10009020_24240</name>
</gene>
<comment type="caution">
    <text evidence="8">The sequence shown here is derived from an EMBL/GenBank/DDBJ whole genome shotgun (WGS) entry which is preliminary data.</text>
</comment>
<dbReference type="EMBL" id="BAAADV010000004">
    <property type="protein sequence ID" value="GAA0675683.1"/>
    <property type="molecule type" value="Genomic_DNA"/>
</dbReference>
<protein>
    <recommendedName>
        <fullName evidence="7">ABC3 transporter permease C-terminal domain-containing protein</fullName>
    </recommendedName>
</protein>
<proteinExistence type="predicted"/>
<comment type="subcellular location">
    <subcellularLocation>
        <location evidence="1">Cell membrane</location>
        <topology evidence="1">Multi-pass membrane protein</topology>
    </subcellularLocation>
</comment>
<name>A0AAV3TAQ9_9EURY</name>
<evidence type="ECO:0000313" key="8">
    <source>
        <dbReference type="EMBL" id="GAA0675683.1"/>
    </source>
</evidence>
<feature type="transmembrane region" description="Helical" evidence="6">
    <location>
        <begin position="388"/>
        <end position="412"/>
    </location>
</feature>
<evidence type="ECO:0000256" key="4">
    <source>
        <dbReference type="ARBA" id="ARBA00022989"/>
    </source>
</evidence>
<evidence type="ECO:0000256" key="1">
    <source>
        <dbReference type="ARBA" id="ARBA00004651"/>
    </source>
</evidence>
<feature type="domain" description="ABC3 transporter permease C-terminal" evidence="7">
    <location>
        <begin position="297"/>
        <end position="415"/>
    </location>
</feature>
<dbReference type="GO" id="GO:0044874">
    <property type="term" value="P:lipoprotein localization to outer membrane"/>
    <property type="evidence" value="ECO:0007669"/>
    <property type="project" value="TreeGrafter"/>
</dbReference>
<evidence type="ECO:0000256" key="3">
    <source>
        <dbReference type="ARBA" id="ARBA00022692"/>
    </source>
</evidence>
<keyword evidence="4 6" id="KW-1133">Transmembrane helix</keyword>
<keyword evidence="3 6" id="KW-0812">Transmembrane</keyword>
<evidence type="ECO:0000313" key="9">
    <source>
        <dbReference type="Proteomes" id="UP001500420"/>
    </source>
</evidence>
<evidence type="ECO:0000256" key="6">
    <source>
        <dbReference type="SAM" id="Phobius"/>
    </source>
</evidence>
<reference evidence="8 9" key="1">
    <citation type="journal article" date="2019" name="Int. J. Syst. Evol. Microbiol.">
        <title>The Global Catalogue of Microorganisms (GCM) 10K type strain sequencing project: providing services to taxonomists for standard genome sequencing and annotation.</title>
        <authorList>
            <consortium name="The Broad Institute Genomics Platform"/>
            <consortium name="The Broad Institute Genome Sequencing Center for Infectious Disease"/>
            <person name="Wu L."/>
            <person name="Ma J."/>
        </authorList>
    </citation>
    <scope>NUCLEOTIDE SEQUENCE [LARGE SCALE GENOMIC DNA]</scope>
    <source>
        <strain evidence="8 9">JCM 16328</strain>
    </source>
</reference>
<feature type="transmembrane region" description="Helical" evidence="6">
    <location>
        <begin position="41"/>
        <end position="60"/>
    </location>
</feature>
<dbReference type="GO" id="GO:0098797">
    <property type="term" value="C:plasma membrane protein complex"/>
    <property type="evidence" value="ECO:0007669"/>
    <property type="project" value="TreeGrafter"/>
</dbReference>
<dbReference type="PANTHER" id="PTHR30489:SF0">
    <property type="entry name" value="LIPOPROTEIN-RELEASING SYSTEM TRANSMEMBRANE PROTEIN LOLE"/>
    <property type="match status" value="1"/>
</dbReference>
<sequence>MRDDGDRRRSRWRGLFGISATRLWKQATTTRTGRMAASTGAVALTIAILLVVTGIALALANAGVVSQADAEATVVPERGETLSDVGGVEPAQLGAANERAAQLREREGVDHASPVLVETVRLESAGGGDGDESGLVLLVGVVPDDEERTVAGLPTTGLEPGDPHYADGSYDGPRTGELVLSDAAAERLDAAENEEFRVAGNRTATDRTTFGVAEIDAAAGNERDADVPVALVHLSELQSISGASAGELADRVLVWGDADAAAAAGEDAYPNATVETAGGTDPSQLFDDGLAFATSLIALVVGVAICAAFVATTMGITVNEDRRMLAVLEAIGFPTHSRLAVVGVSTLVTTLLGAVLGIVGGVLGVLAVDAVAGATVASRTVAIVHPLFVPYAFAVALVSGLVAVPYPLVVAARTNVLEEVGR</sequence>
<evidence type="ECO:0000256" key="2">
    <source>
        <dbReference type="ARBA" id="ARBA00022475"/>
    </source>
</evidence>
<dbReference type="RefSeq" id="WP_343774289.1">
    <property type="nucleotide sequence ID" value="NZ_BAAADV010000004.1"/>
</dbReference>
<evidence type="ECO:0000259" key="7">
    <source>
        <dbReference type="Pfam" id="PF02687"/>
    </source>
</evidence>
<organism evidence="8 9">
    <name type="scientific">Natronoarchaeum mannanilyticum</name>
    <dbReference type="NCBI Taxonomy" id="926360"/>
    <lineage>
        <taxon>Archaea</taxon>
        <taxon>Methanobacteriati</taxon>
        <taxon>Methanobacteriota</taxon>
        <taxon>Stenosarchaea group</taxon>
        <taxon>Halobacteria</taxon>
        <taxon>Halobacteriales</taxon>
        <taxon>Natronoarchaeaceae</taxon>
    </lineage>
</organism>
<keyword evidence="9" id="KW-1185">Reference proteome</keyword>
<evidence type="ECO:0000256" key="5">
    <source>
        <dbReference type="ARBA" id="ARBA00023136"/>
    </source>
</evidence>
<dbReference type="InterPro" id="IPR003838">
    <property type="entry name" value="ABC3_permease_C"/>
</dbReference>
<feature type="transmembrane region" description="Helical" evidence="6">
    <location>
        <begin position="339"/>
        <end position="368"/>
    </location>
</feature>
<accession>A0AAV3TAQ9</accession>
<feature type="transmembrane region" description="Helical" evidence="6">
    <location>
        <begin position="290"/>
        <end position="318"/>
    </location>
</feature>
<dbReference type="Pfam" id="PF02687">
    <property type="entry name" value="FtsX"/>
    <property type="match status" value="1"/>
</dbReference>
<dbReference type="PANTHER" id="PTHR30489">
    <property type="entry name" value="LIPOPROTEIN-RELEASING SYSTEM TRANSMEMBRANE PROTEIN LOLE"/>
    <property type="match status" value="1"/>
</dbReference>